<protein>
    <submittedName>
        <fullName evidence="3">Uncharacterized protein</fullName>
    </submittedName>
</protein>
<evidence type="ECO:0000256" key="1">
    <source>
        <dbReference type="SAM" id="MobiDB-lite"/>
    </source>
</evidence>
<dbReference type="AlphaFoldDB" id="A0A6G0MLZ5"/>
<proteinExistence type="predicted"/>
<dbReference type="EMBL" id="QXFX01003692">
    <property type="protein sequence ID" value="KAE9067542.1"/>
    <property type="molecule type" value="Genomic_DNA"/>
</dbReference>
<gene>
    <name evidence="3" type="ORF">PF004_g26943</name>
    <name evidence="2" type="ORF">PF010_g27424</name>
</gene>
<feature type="compositionally biased region" description="Basic and acidic residues" evidence="1">
    <location>
        <begin position="1"/>
        <end position="18"/>
    </location>
</feature>
<evidence type="ECO:0000313" key="3">
    <source>
        <dbReference type="EMBL" id="KAE9173545.1"/>
    </source>
</evidence>
<dbReference type="Proteomes" id="UP000476176">
    <property type="component" value="Unassembled WGS sequence"/>
</dbReference>
<reference evidence="4 5" key="1">
    <citation type="submission" date="2018-09" db="EMBL/GenBank/DDBJ databases">
        <title>Genomic investigation of the strawberry pathogen Phytophthora fragariae indicates pathogenicity is determined by transcriptional variation in three key races.</title>
        <authorList>
            <person name="Adams T.M."/>
            <person name="Armitage A.D."/>
            <person name="Sobczyk M.K."/>
            <person name="Bates H.J."/>
            <person name="Dunwell J.M."/>
            <person name="Nellist C.F."/>
            <person name="Harrison R.J."/>
        </authorList>
    </citation>
    <scope>NUCLEOTIDE SEQUENCE [LARGE SCALE GENOMIC DNA]</scope>
    <source>
        <strain evidence="3 4">BC-23</strain>
        <strain evidence="2 5">ONT-3</strain>
    </source>
</reference>
<evidence type="ECO:0000313" key="5">
    <source>
        <dbReference type="Proteomes" id="UP000488956"/>
    </source>
</evidence>
<organism evidence="3 4">
    <name type="scientific">Phytophthora fragariae</name>
    <dbReference type="NCBI Taxonomy" id="53985"/>
    <lineage>
        <taxon>Eukaryota</taxon>
        <taxon>Sar</taxon>
        <taxon>Stramenopiles</taxon>
        <taxon>Oomycota</taxon>
        <taxon>Peronosporomycetes</taxon>
        <taxon>Peronosporales</taxon>
        <taxon>Peronosporaceae</taxon>
        <taxon>Phytophthora</taxon>
    </lineage>
</organism>
<dbReference type="Proteomes" id="UP000488956">
    <property type="component" value="Unassembled WGS sequence"/>
</dbReference>
<evidence type="ECO:0000313" key="4">
    <source>
        <dbReference type="Proteomes" id="UP000476176"/>
    </source>
</evidence>
<dbReference type="EMBL" id="QXGC01003727">
    <property type="protein sequence ID" value="KAE9173545.1"/>
    <property type="molecule type" value="Genomic_DNA"/>
</dbReference>
<comment type="caution">
    <text evidence="3">The sequence shown here is derived from an EMBL/GenBank/DDBJ whole genome shotgun (WGS) entry which is preliminary data.</text>
</comment>
<evidence type="ECO:0000313" key="2">
    <source>
        <dbReference type="EMBL" id="KAE9067542.1"/>
    </source>
</evidence>
<name>A0A6G0MLZ5_9STRA</name>
<sequence length="135" mass="15882">MSTSVDTKKKETLDEKKATHPPFDGNDFEVWFERMKLKLERKGLWSYCEKDVAEPEDSKQDEHATWKKESSRAKELLYDGMTDKIIKTVKFEPTAFRVVERLKQRFVGNTYFKYAAEMIKKAPTPGEREYARSFG</sequence>
<feature type="region of interest" description="Disordered" evidence="1">
    <location>
        <begin position="1"/>
        <end position="23"/>
    </location>
</feature>
<accession>A0A6G0MLZ5</accession>
<dbReference type="Pfam" id="PF14223">
    <property type="entry name" value="Retrotran_gag_2"/>
    <property type="match status" value="1"/>
</dbReference>